<comment type="similarity">
    <text evidence="1">Belongs to the site-specific recombinase resolvase family.</text>
</comment>
<dbReference type="AlphaFoldDB" id="A0A810Q558"/>
<evidence type="ECO:0000256" key="5">
    <source>
        <dbReference type="PIRSR" id="PIRSR606118-50"/>
    </source>
</evidence>
<protein>
    <submittedName>
        <fullName evidence="8">DNA recombinase</fullName>
    </submittedName>
</protein>
<accession>A0A810Q558</accession>
<feature type="domain" description="Resolvase/invertase-type recombinase catalytic" evidence="7">
    <location>
        <begin position="5"/>
        <end position="149"/>
    </location>
</feature>
<keyword evidence="4" id="KW-0233">DNA recombination</keyword>
<keyword evidence="3" id="KW-0238">DNA-binding</keyword>
<dbReference type="InterPro" id="IPR036162">
    <property type="entry name" value="Resolvase-like_N_sf"/>
</dbReference>
<proteinExistence type="inferred from homology"/>
<keyword evidence="2" id="KW-0229">DNA integration</keyword>
<evidence type="ECO:0000259" key="7">
    <source>
        <dbReference type="PROSITE" id="PS51736"/>
    </source>
</evidence>
<dbReference type="PANTHER" id="PTHR30461:SF26">
    <property type="entry name" value="RESOLVASE HOMOLOG YNEB"/>
    <property type="match status" value="1"/>
</dbReference>
<evidence type="ECO:0000256" key="4">
    <source>
        <dbReference type="ARBA" id="ARBA00023172"/>
    </source>
</evidence>
<name>A0A810Q558_9FIRM</name>
<evidence type="ECO:0000256" key="6">
    <source>
        <dbReference type="PROSITE-ProRule" id="PRU10137"/>
    </source>
</evidence>
<dbReference type="EMBL" id="AP023420">
    <property type="protein sequence ID" value="BCK83449.1"/>
    <property type="molecule type" value="Genomic_DNA"/>
</dbReference>
<gene>
    <name evidence="8" type="primary">res</name>
    <name evidence="8" type="ORF">MM59RIKEN_07680</name>
</gene>
<evidence type="ECO:0000256" key="2">
    <source>
        <dbReference type="ARBA" id="ARBA00022908"/>
    </source>
</evidence>
<dbReference type="GO" id="GO:0003677">
    <property type="term" value="F:DNA binding"/>
    <property type="evidence" value="ECO:0007669"/>
    <property type="project" value="UniProtKB-KW"/>
</dbReference>
<dbReference type="Pfam" id="PF00239">
    <property type="entry name" value="Resolvase"/>
    <property type="match status" value="1"/>
</dbReference>
<dbReference type="Gene3D" id="3.40.50.1390">
    <property type="entry name" value="Resolvase, N-terminal catalytic domain"/>
    <property type="match status" value="1"/>
</dbReference>
<evidence type="ECO:0000256" key="3">
    <source>
        <dbReference type="ARBA" id="ARBA00023125"/>
    </source>
</evidence>
<dbReference type="PROSITE" id="PS51736">
    <property type="entry name" value="RECOMBINASES_3"/>
    <property type="match status" value="1"/>
</dbReference>
<reference evidence="8" key="1">
    <citation type="submission" date="2020-09" db="EMBL/GenBank/DDBJ databases">
        <title>New species isolated from human feces.</title>
        <authorList>
            <person name="Kitahara M."/>
            <person name="Shigeno Y."/>
            <person name="Shime M."/>
            <person name="Matsumoto Y."/>
            <person name="Nakamura S."/>
            <person name="Motooka D."/>
            <person name="Fukuoka S."/>
            <person name="Nishikawa H."/>
            <person name="Benno Y."/>
        </authorList>
    </citation>
    <scope>NUCLEOTIDE SEQUENCE</scope>
    <source>
        <strain evidence="8">MM59</strain>
    </source>
</reference>
<dbReference type="PANTHER" id="PTHR30461">
    <property type="entry name" value="DNA-INVERTASE FROM LAMBDOID PROPHAGE"/>
    <property type="match status" value="1"/>
</dbReference>
<dbReference type="CDD" id="cd03768">
    <property type="entry name" value="SR_ResInv"/>
    <property type="match status" value="1"/>
</dbReference>
<dbReference type="KEGG" id="pfaa:MM59RIKEN_07680"/>
<evidence type="ECO:0000313" key="8">
    <source>
        <dbReference type="EMBL" id="BCK83449.1"/>
    </source>
</evidence>
<dbReference type="SUPFAM" id="SSF53041">
    <property type="entry name" value="Resolvase-like"/>
    <property type="match status" value="1"/>
</dbReference>
<evidence type="ECO:0000313" key="9">
    <source>
        <dbReference type="Proteomes" id="UP000679848"/>
    </source>
</evidence>
<evidence type="ECO:0000256" key="1">
    <source>
        <dbReference type="ARBA" id="ARBA00009913"/>
    </source>
</evidence>
<dbReference type="GO" id="GO:0000150">
    <property type="term" value="F:DNA strand exchange activity"/>
    <property type="evidence" value="ECO:0007669"/>
    <property type="project" value="InterPro"/>
</dbReference>
<feature type="active site" description="O-(5'-phospho-DNA)-serine intermediate" evidence="5 6">
    <location>
        <position position="13"/>
    </location>
</feature>
<dbReference type="Proteomes" id="UP000679848">
    <property type="component" value="Chromosome"/>
</dbReference>
<dbReference type="GO" id="GO:0015074">
    <property type="term" value="P:DNA integration"/>
    <property type="evidence" value="ECO:0007669"/>
    <property type="project" value="UniProtKB-KW"/>
</dbReference>
<dbReference type="SMART" id="SM00857">
    <property type="entry name" value="Resolvase"/>
    <property type="match status" value="1"/>
</dbReference>
<organism evidence="8 9">
    <name type="scientific">Pusillibacter faecalis</name>
    <dbReference type="NCBI Taxonomy" id="2714358"/>
    <lineage>
        <taxon>Bacteria</taxon>
        <taxon>Bacillati</taxon>
        <taxon>Bacillota</taxon>
        <taxon>Clostridia</taxon>
        <taxon>Eubacteriales</taxon>
        <taxon>Oscillospiraceae</taxon>
        <taxon>Pusillibacter</taxon>
    </lineage>
</organism>
<dbReference type="InterPro" id="IPR050639">
    <property type="entry name" value="SSR_resolvase"/>
</dbReference>
<dbReference type="PROSITE" id="PS00397">
    <property type="entry name" value="RECOMBINASES_1"/>
    <property type="match status" value="1"/>
</dbReference>
<dbReference type="InterPro" id="IPR006119">
    <property type="entry name" value="Resolv_N"/>
</dbReference>
<dbReference type="RefSeq" id="WP_213542702.1">
    <property type="nucleotide sequence ID" value="NZ_AP023420.1"/>
</dbReference>
<keyword evidence="9" id="KW-1185">Reference proteome</keyword>
<dbReference type="InterPro" id="IPR006118">
    <property type="entry name" value="Recombinase_CS"/>
</dbReference>
<sequence length="220" mass="25102">MAESICVGYARVSSKDQNEERQIKMLKEAGVPERYIFIDKESGRDYNRDKWNAMMTVIRKGDTVFVCSLDRLGRNYTETGKQWEHITKEIGADIVVLDMPILDTRKTNDLTGTLIADIVLKVLSYVAEKERINTHERQAQGIALAKDRGAYKGRKPIEIDEAAFDAAYKEVLSDGRTNKWAMEKLGLRPNTYYKAVAKYREEHGLPPLESRNKKGKEGRA</sequence>